<evidence type="ECO:0000259" key="5">
    <source>
        <dbReference type="Pfam" id="PF13399"/>
    </source>
</evidence>
<dbReference type="InterPro" id="IPR004474">
    <property type="entry name" value="LytR_CpsA_psr"/>
</dbReference>
<dbReference type="InterPro" id="IPR027381">
    <property type="entry name" value="LytR/CpsA/Psr_C"/>
</dbReference>
<keyword evidence="3" id="KW-1133">Transmembrane helix</keyword>
<feature type="region of interest" description="Disordered" evidence="2">
    <location>
        <begin position="1"/>
        <end position="28"/>
    </location>
</feature>
<dbReference type="STRING" id="388467.A19Y_2629"/>
<evidence type="ECO:0000256" key="1">
    <source>
        <dbReference type="ARBA" id="ARBA00006068"/>
    </source>
</evidence>
<dbReference type="eggNOG" id="COG1316">
    <property type="taxonomic scope" value="Bacteria"/>
</dbReference>
<feature type="transmembrane region" description="Helical" evidence="3">
    <location>
        <begin position="35"/>
        <end position="60"/>
    </location>
</feature>
<dbReference type="Gene3D" id="3.40.630.190">
    <property type="entry name" value="LCP protein"/>
    <property type="match status" value="1"/>
</dbReference>
<sequence length="484" mass="53381">MRKSVSAPRYQSQKPLPNPSKPNLRKLAQSSPGRWLGLGLGLAGVAMISATAGALLAVSLSTTPLLQQKLTPEEAAVFSQGQMATTNMRLPELTRPVNILVMGVKVLTSDLEDDSQPKAGYHALVDSFKGLSDTMLLIRFDPANKQLKVLSIPRDTRTYVEGRGMTKINDANYYGGPALSAKATSELLGGVGIDRYVRVNVQGVEKLIDAMGGVSIYVPKDMKYQDDSQHLYINLKQGEQHLNGAQALQFLRFRYDALGDIGRVQRQQMLIRAFMEQSLNVSTISKLPQVMSIVQSHIDTNLSLEELVALVDFATNIKRENVQMLMVPGQFSDPKEYRASYWLPDAARLENVVAQHFDFGQDVWKFENIDPKDLRIAIQDSNDSSEAIDKLVGTLNDGGFWNVKISKPWTEPLEETKIVAQDGDIKSAESLQKSLGFGKVVVESTGFLESDLTIQVGKDWLKKYNQPSPAASPGLELTPNSTKK</sequence>
<evidence type="ECO:0000256" key="2">
    <source>
        <dbReference type="SAM" id="MobiDB-lite"/>
    </source>
</evidence>
<gene>
    <name evidence="6" type="primary">lytR</name>
    <name evidence="6" type="ORF">A19Y_2629</name>
</gene>
<dbReference type="HOGENOM" id="CLU_016455_5_1_3"/>
<feature type="region of interest" description="Disordered" evidence="2">
    <location>
        <begin position="465"/>
        <end position="484"/>
    </location>
</feature>
<evidence type="ECO:0000313" key="7">
    <source>
        <dbReference type="Proteomes" id="UP000027395"/>
    </source>
</evidence>
<dbReference type="EMBL" id="CM002803">
    <property type="protein sequence ID" value="KEI67519.1"/>
    <property type="molecule type" value="Genomic_DNA"/>
</dbReference>
<comment type="similarity">
    <text evidence="1">Belongs to the LytR/CpsA/Psr (LCP) family.</text>
</comment>
<dbReference type="Pfam" id="PF03816">
    <property type="entry name" value="LytR_cpsA_psr"/>
    <property type="match status" value="1"/>
</dbReference>
<dbReference type="Proteomes" id="UP000027395">
    <property type="component" value="Chromosome"/>
</dbReference>
<dbReference type="PANTHER" id="PTHR33392:SF6">
    <property type="entry name" value="POLYISOPRENYL-TEICHOIC ACID--PEPTIDOGLYCAN TEICHOIC ACID TRANSFERASE TAGU"/>
    <property type="match status" value="1"/>
</dbReference>
<dbReference type="AlphaFoldDB" id="A0A073CGS8"/>
<dbReference type="NCBIfam" id="TIGR00350">
    <property type="entry name" value="lytR_cpsA_psr"/>
    <property type="match status" value="1"/>
</dbReference>
<reference evidence="6 7" key="1">
    <citation type="journal article" date="2014" name="Appl. Environ. Microbiol.">
        <title>Elucidation of insertion elements encoded on plasmids and in vitro construction of shuttle vectors from the toxic cyanobacterium Planktothrix.</title>
        <authorList>
            <person name="Christiansen G."/>
            <person name="Goesmann A."/>
            <person name="Kurmayer R."/>
        </authorList>
    </citation>
    <scope>NUCLEOTIDE SEQUENCE [LARGE SCALE GENOMIC DNA]</scope>
    <source>
        <strain evidence="6 7">NIVA-CYA 126/8</strain>
    </source>
</reference>
<evidence type="ECO:0000313" key="6">
    <source>
        <dbReference type="EMBL" id="KEI67519.1"/>
    </source>
</evidence>
<evidence type="ECO:0000256" key="3">
    <source>
        <dbReference type="SAM" id="Phobius"/>
    </source>
</evidence>
<proteinExistence type="inferred from homology"/>
<dbReference type="InterPro" id="IPR050922">
    <property type="entry name" value="LytR/CpsA/Psr_CW_biosynth"/>
</dbReference>
<organism evidence="6 7">
    <name type="scientific">Planktothrix agardhii (strain NIVA-CYA 126/8)</name>
    <dbReference type="NCBI Taxonomy" id="388467"/>
    <lineage>
        <taxon>Bacteria</taxon>
        <taxon>Bacillati</taxon>
        <taxon>Cyanobacteriota</taxon>
        <taxon>Cyanophyceae</taxon>
        <taxon>Oscillatoriophycideae</taxon>
        <taxon>Oscillatoriales</taxon>
        <taxon>Microcoleaceae</taxon>
        <taxon>Planktothrix</taxon>
    </lineage>
</organism>
<dbReference type="PATRIC" id="fig|388467.6.peg.2572"/>
<feature type="domain" description="Cell envelope-related transcriptional attenuator" evidence="4">
    <location>
        <begin position="132"/>
        <end position="278"/>
    </location>
</feature>
<name>A0A073CGS8_PLAA1</name>
<feature type="domain" description="LytR/CpsA/Psr regulator C-terminal" evidence="5">
    <location>
        <begin position="373"/>
        <end position="460"/>
    </location>
</feature>
<keyword evidence="3" id="KW-0812">Transmembrane</keyword>
<accession>A0A073CGS8</accession>
<dbReference type="Pfam" id="PF13399">
    <property type="entry name" value="LytR_C"/>
    <property type="match status" value="1"/>
</dbReference>
<protein>
    <submittedName>
        <fullName evidence="6">LytR</fullName>
    </submittedName>
</protein>
<dbReference type="PANTHER" id="PTHR33392">
    <property type="entry name" value="POLYISOPRENYL-TEICHOIC ACID--PEPTIDOGLYCAN TEICHOIC ACID TRANSFERASE TAGU"/>
    <property type="match status" value="1"/>
</dbReference>
<keyword evidence="3" id="KW-0472">Membrane</keyword>
<evidence type="ECO:0000259" key="4">
    <source>
        <dbReference type="Pfam" id="PF03816"/>
    </source>
</evidence>
<dbReference type="SMR" id="A0A073CGS8"/>
<keyword evidence="7" id="KW-1185">Reference proteome</keyword>